<sequence>MRSSPLSHNTSDGSYLSPSAALRLLHETERTWGSSCTPVAANATTLATACTASFALWLHDGASTGEDWATLKAGIWHRLWRWELVTFSCEQHAFFQLNSAADLERFQLWRLYLRHVFADDHRCSLTAFMDGTLGGQLQDALMDASRPVVSLACLPSCLVIDMARAASNLAERVLLRELFWKHLYMAAIAGGASSRLDTLPDASFCESVLINYTVILGNLEPALDELLTGTKRASKDEQQGLNPALPLSRAAALLGCLSEAQQRWARNVDTALEHWCHWADTCVKKTDSYSPLVRRANELGASFRSVANDMNDTGHRCPF</sequence>
<dbReference type="AlphaFoldDB" id="A0A7J7IH51"/>
<gene>
    <name evidence="1" type="ORF">F1559_002184</name>
</gene>
<dbReference type="EMBL" id="VWRR01000010">
    <property type="protein sequence ID" value="KAF6002432.1"/>
    <property type="molecule type" value="Genomic_DNA"/>
</dbReference>
<name>A0A7J7IH51_9RHOD</name>
<protein>
    <submittedName>
        <fullName evidence="1">Uncharacterized protein</fullName>
    </submittedName>
</protein>
<proteinExistence type="predicted"/>
<comment type="caution">
    <text evidence="1">The sequence shown here is derived from an EMBL/GenBank/DDBJ whole genome shotgun (WGS) entry which is preliminary data.</text>
</comment>
<reference evidence="1 2" key="1">
    <citation type="journal article" date="2020" name="J. Phycol.">
        <title>Comparative genome analysis reveals Cyanidiococcus gen. nov., a new extremophilic red algal genus sister to Cyanidioschyzon (Cyanidioschyzonaceae, Rhodophyta).</title>
        <authorList>
            <person name="Liu S.-L."/>
            <person name="Chiang Y.-R."/>
            <person name="Yoon H.S."/>
            <person name="Fu H.-Y."/>
        </authorList>
    </citation>
    <scope>NUCLEOTIDE SEQUENCE [LARGE SCALE GENOMIC DNA]</scope>
    <source>
        <strain evidence="1 2">THAL066</strain>
    </source>
</reference>
<organism evidence="1 2">
    <name type="scientific">Cyanidiococcus yangmingshanensis</name>
    <dbReference type="NCBI Taxonomy" id="2690220"/>
    <lineage>
        <taxon>Eukaryota</taxon>
        <taxon>Rhodophyta</taxon>
        <taxon>Bangiophyceae</taxon>
        <taxon>Cyanidiales</taxon>
        <taxon>Cyanidiaceae</taxon>
        <taxon>Cyanidiococcus</taxon>
    </lineage>
</organism>
<evidence type="ECO:0000313" key="1">
    <source>
        <dbReference type="EMBL" id="KAF6002432.1"/>
    </source>
</evidence>
<keyword evidence="2" id="KW-1185">Reference proteome</keyword>
<dbReference type="Proteomes" id="UP000530660">
    <property type="component" value="Unassembled WGS sequence"/>
</dbReference>
<evidence type="ECO:0000313" key="2">
    <source>
        <dbReference type="Proteomes" id="UP000530660"/>
    </source>
</evidence>
<accession>A0A7J7IH51</accession>